<comment type="catalytic activity">
    <reaction evidence="8 11">
        <text>an N-terminal (5-L-glutamyl)-[peptide] + an alpha-amino acid = 5-L-glutamyl amino acid + an N-terminal L-alpha-aminoacyl-[peptide]</text>
        <dbReference type="Rhea" id="RHEA:23904"/>
        <dbReference type="Rhea" id="RHEA-COMP:9780"/>
        <dbReference type="Rhea" id="RHEA-COMP:9795"/>
        <dbReference type="ChEBI" id="CHEBI:77644"/>
        <dbReference type="ChEBI" id="CHEBI:78597"/>
        <dbReference type="ChEBI" id="CHEBI:78599"/>
        <dbReference type="ChEBI" id="CHEBI:78608"/>
        <dbReference type="EC" id="2.3.2.2"/>
    </reaction>
</comment>
<evidence type="ECO:0000256" key="10">
    <source>
        <dbReference type="PIRSR" id="PIRSR600101-2"/>
    </source>
</evidence>
<dbReference type="PANTHER" id="PTHR43199">
    <property type="entry name" value="GLUTATHIONE HYDROLASE"/>
    <property type="match status" value="1"/>
</dbReference>
<dbReference type="Pfam" id="PF01019">
    <property type="entry name" value="G_glu_transpept"/>
    <property type="match status" value="1"/>
</dbReference>
<evidence type="ECO:0000313" key="13">
    <source>
        <dbReference type="EMBL" id="ANN71980.1"/>
    </source>
</evidence>
<comment type="PTM">
    <text evidence="11">Cleaved by autocatalysis into a large and a small subunit.</text>
</comment>
<evidence type="ECO:0000256" key="1">
    <source>
        <dbReference type="ARBA" id="ARBA00001049"/>
    </source>
</evidence>
<proteinExistence type="inferred from homology"/>
<evidence type="ECO:0000256" key="5">
    <source>
        <dbReference type="ARBA" id="ARBA00022801"/>
    </source>
</evidence>
<dbReference type="InterPro" id="IPR051792">
    <property type="entry name" value="GGT_bact"/>
</dbReference>
<feature type="chain" id="PRO_5008258425" description="Glutathione hydrolase proenzyme" evidence="12">
    <location>
        <begin position="29"/>
        <end position="593"/>
    </location>
</feature>
<gene>
    <name evidence="13" type="ORF">BAU08_12125</name>
</gene>
<evidence type="ECO:0000256" key="7">
    <source>
        <dbReference type="ARBA" id="ARBA00023315"/>
    </source>
</evidence>
<dbReference type="InterPro" id="IPR043138">
    <property type="entry name" value="GGT_lsub"/>
</dbReference>
<dbReference type="EC" id="3.4.19.13" evidence="11"/>
<dbReference type="Proteomes" id="UP000092213">
    <property type="component" value="Chromosome"/>
</dbReference>
<protein>
    <recommendedName>
        <fullName evidence="11">Glutathione hydrolase proenzyme</fullName>
        <ecNumber evidence="11">2.3.2.2</ecNumber>
        <ecNumber evidence="11">3.4.19.13</ecNumber>
    </recommendedName>
    <component>
        <recommendedName>
            <fullName evidence="11">Glutathione hydrolase large chain</fullName>
        </recommendedName>
    </component>
    <component>
        <recommendedName>
            <fullName evidence="11">Glutathione hydrolase small chain</fullName>
        </recommendedName>
    </component>
</protein>
<dbReference type="NCBIfam" id="TIGR00066">
    <property type="entry name" value="g_glut_trans"/>
    <property type="match status" value="1"/>
</dbReference>
<keyword evidence="4 11" id="KW-0808">Transferase</keyword>
<name>A0A193FWH6_9BORD</name>
<feature type="active site" description="Nucleophile" evidence="9">
    <location>
        <position position="380"/>
    </location>
</feature>
<dbReference type="SUPFAM" id="SSF56235">
    <property type="entry name" value="N-terminal nucleophile aminohydrolases (Ntn hydrolases)"/>
    <property type="match status" value="1"/>
</dbReference>
<dbReference type="InterPro" id="IPR000101">
    <property type="entry name" value="GGT_peptidase"/>
</dbReference>
<dbReference type="GO" id="GO:0036374">
    <property type="term" value="F:glutathione hydrolase activity"/>
    <property type="evidence" value="ECO:0007669"/>
    <property type="project" value="UniProtKB-UniRule"/>
</dbReference>
<keyword evidence="6 11" id="KW-0865">Zymogen</keyword>
<dbReference type="GO" id="GO:0006750">
    <property type="term" value="P:glutathione biosynthetic process"/>
    <property type="evidence" value="ECO:0007669"/>
    <property type="project" value="UniProtKB-KW"/>
</dbReference>
<evidence type="ECO:0000313" key="14">
    <source>
        <dbReference type="Proteomes" id="UP000092213"/>
    </source>
</evidence>
<dbReference type="EC" id="2.3.2.2" evidence="11"/>
<evidence type="ECO:0000256" key="8">
    <source>
        <dbReference type="ARBA" id="ARBA00047417"/>
    </source>
</evidence>
<dbReference type="GO" id="GO:0103068">
    <property type="term" value="F:leukotriene C4 gamma-glutamyl transferase activity"/>
    <property type="evidence" value="ECO:0007669"/>
    <property type="project" value="UniProtKB-EC"/>
</dbReference>
<comment type="subunit">
    <text evidence="11">This enzyme consists of two polypeptide chains, which are synthesized in precursor form from a single polypeptide.</text>
</comment>
<evidence type="ECO:0000256" key="9">
    <source>
        <dbReference type="PIRSR" id="PIRSR600101-1"/>
    </source>
</evidence>
<organism evidence="13 14">
    <name type="scientific">Bordetella bronchialis</name>
    <dbReference type="NCBI Taxonomy" id="463025"/>
    <lineage>
        <taxon>Bacteria</taxon>
        <taxon>Pseudomonadati</taxon>
        <taxon>Pseudomonadota</taxon>
        <taxon>Betaproteobacteria</taxon>
        <taxon>Burkholderiales</taxon>
        <taxon>Alcaligenaceae</taxon>
        <taxon>Bordetella</taxon>
    </lineage>
</organism>
<feature type="binding site" evidence="10">
    <location>
        <position position="104"/>
    </location>
    <ligand>
        <name>L-glutamate</name>
        <dbReference type="ChEBI" id="CHEBI:29985"/>
    </ligand>
</feature>
<evidence type="ECO:0000256" key="6">
    <source>
        <dbReference type="ARBA" id="ARBA00023145"/>
    </source>
</evidence>
<dbReference type="STRING" id="463025.BAU08_12125"/>
<keyword evidence="12" id="KW-0732">Signal</keyword>
<keyword evidence="5 11" id="KW-0378">Hydrolase</keyword>
<comment type="pathway">
    <text evidence="11">Sulfur metabolism; glutathione metabolism.</text>
</comment>
<dbReference type="Gene3D" id="3.60.20.40">
    <property type="match status" value="1"/>
</dbReference>
<feature type="signal peptide" evidence="12">
    <location>
        <begin position="1"/>
        <end position="28"/>
    </location>
</feature>
<dbReference type="PANTHER" id="PTHR43199:SF1">
    <property type="entry name" value="GLUTATHIONE HYDROLASE PROENZYME"/>
    <property type="match status" value="1"/>
</dbReference>
<comment type="similarity">
    <text evidence="3 11">Belongs to the gamma-glutamyltransferase family.</text>
</comment>
<feature type="binding site" evidence="10">
    <location>
        <begin position="451"/>
        <end position="452"/>
    </location>
    <ligand>
        <name>L-glutamate</name>
        <dbReference type="ChEBI" id="CHEBI:29985"/>
    </ligand>
</feature>
<sequence>MAIQRFGRVAAGLLAAVLWAGVPLAARAASAPAVEARNGMVVTSQYLATQVGVDILKMGGNAIDAAVAVGYAQAVVNPCCGNIGGGGFMTIHLADGRDTFINFRETAPAGASRDMYLDAKGELIKGASLYGYRAVATPGTVMGMDTALRKYGRLSRQDVMAPAIRLARDGFVLTRADTDILDTSTDMFRRDPEAARVFLRADGTPLQPGDRLVQADLARTLQAIADAGPDAFYKGRIPAAVEQASMRGGGVIRAADFAAYKIAETAPVTCNYRGYVFVSAPPPSSGGTTLCQILNILSGYDLRAMGYGSAQSVHVMTEAMRHAYMDRNTYLGDPAFVDNPLGRLLSKSYAAAIREKIAADRATPSAQVVPGAAPHEKTETTHYSIVDKDGNAVSTTYTVNGRFGAGVIAPGTGFFLNDEMDDFTTKLGAQNLFGLVQGATNAIAPGKRPLSSMAPTLVTRNGKTYMVLGSPGGSRIITITLETAINVIDHGMAPQEAVDAPRIHHQWLPDEVYYEKYGLSPDTLGILRGMGYKMVEQTPWGAAELVLVGLPDEARKDGAASSGNDASVSGAVRPGYLYGANDARRPAGAAMGY</sequence>
<dbReference type="PRINTS" id="PR01210">
    <property type="entry name" value="GGTRANSPTASE"/>
</dbReference>
<accession>A0A193FWH6</accession>
<dbReference type="EMBL" id="CP016171">
    <property type="protein sequence ID" value="ANN71980.1"/>
    <property type="molecule type" value="Genomic_DNA"/>
</dbReference>
<feature type="binding site" evidence="10">
    <location>
        <begin position="398"/>
        <end position="400"/>
    </location>
    <ligand>
        <name>L-glutamate</name>
        <dbReference type="ChEBI" id="CHEBI:29985"/>
    </ligand>
</feature>
<evidence type="ECO:0000256" key="12">
    <source>
        <dbReference type="SAM" id="SignalP"/>
    </source>
</evidence>
<evidence type="ECO:0000256" key="11">
    <source>
        <dbReference type="RuleBase" id="RU368036"/>
    </source>
</evidence>
<evidence type="ECO:0000256" key="3">
    <source>
        <dbReference type="ARBA" id="ARBA00009381"/>
    </source>
</evidence>
<dbReference type="Gene3D" id="1.10.246.130">
    <property type="match status" value="1"/>
</dbReference>
<evidence type="ECO:0000256" key="2">
    <source>
        <dbReference type="ARBA" id="ARBA00001089"/>
    </source>
</evidence>
<dbReference type="AlphaFoldDB" id="A0A193FWH6"/>
<dbReference type="UniPathway" id="UPA00204"/>
<keyword evidence="11" id="KW-0317">Glutathione biosynthesis</keyword>
<dbReference type="GO" id="GO:0006751">
    <property type="term" value="P:glutathione catabolic process"/>
    <property type="evidence" value="ECO:0007669"/>
    <property type="project" value="UniProtKB-UniRule"/>
</dbReference>
<keyword evidence="7 11" id="KW-0012">Acyltransferase</keyword>
<dbReference type="InterPro" id="IPR043137">
    <property type="entry name" value="GGT_ssub_C"/>
</dbReference>
<comment type="catalytic activity">
    <reaction evidence="2 11">
        <text>glutathione + H2O = L-cysteinylglycine + L-glutamate</text>
        <dbReference type="Rhea" id="RHEA:28807"/>
        <dbReference type="ChEBI" id="CHEBI:15377"/>
        <dbReference type="ChEBI" id="CHEBI:29985"/>
        <dbReference type="ChEBI" id="CHEBI:57925"/>
        <dbReference type="ChEBI" id="CHEBI:61694"/>
        <dbReference type="EC" id="3.4.19.13"/>
    </reaction>
</comment>
<comment type="catalytic activity">
    <reaction evidence="1 11">
        <text>an S-substituted glutathione + H2O = an S-substituted L-cysteinylglycine + L-glutamate</text>
        <dbReference type="Rhea" id="RHEA:59468"/>
        <dbReference type="ChEBI" id="CHEBI:15377"/>
        <dbReference type="ChEBI" id="CHEBI:29985"/>
        <dbReference type="ChEBI" id="CHEBI:90779"/>
        <dbReference type="ChEBI" id="CHEBI:143103"/>
        <dbReference type="EC" id="3.4.19.13"/>
    </reaction>
</comment>
<reference evidence="13 14" key="1">
    <citation type="submission" date="2016-06" db="EMBL/GenBank/DDBJ databases">
        <title>Complete genome sequences of Bordetella bronchialis and Bordetella flabilis.</title>
        <authorList>
            <person name="LiPuma J.J."/>
            <person name="Spilker T."/>
        </authorList>
    </citation>
    <scope>NUCLEOTIDE SEQUENCE [LARGE SCALE GENOMIC DNA]</scope>
    <source>
        <strain evidence="13 14">AU17976</strain>
    </source>
</reference>
<dbReference type="InterPro" id="IPR029055">
    <property type="entry name" value="Ntn_hydrolases_N"/>
</dbReference>
<dbReference type="PROSITE" id="PS00462">
    <property type="entry name" value="G_GLU_TRANSPEPTIDASE"/>
    <property type="match status" value="1"/>
</dbReference>
<feature type="binding site" evidence="10">
    <location>
        <position position="473"/>
    </location>
    <ligand>
        <name>L-glutamate</name>
        <dbReference type="ChEBI" id="CHEBI:29985"/>
    </ligand>
</feature>
<evidence type="ECO:0000256" key="4">
    <source>
        <dbReference type="ARBA" id="ARBA00022679"/>
    </source>
</evidence>
<dbReference type="InterPro" id="IPR055262">
    <property type="entry name" value="GGT_CS"/>
</dbReference>
<feature type="binding site" evidence="10">
    <location>
        <position position="422"/>
    </location>
    <ligand>
        <name>L-glutamate</name>
        <dbReference type="ChEBI" id="CHEBI:29985"/>
    </ligand>
</feature>